<comment type="catalytic activity">
    <reaction evidence="1">
        <text>3',5'-cyclic CMP + H2O = CMP + H(+)</text>
        <dbReference type="Rhea" id="RHEA:72675"/>
        <dbReference type="ChEBI" id="CHEBI:15377"/>
        <dbReference type="ChEBI" id="CHEBI:15378"/>
        <dbReference type="ChEBI" id="CHEBI:58003"/>
        <dbReference type="ChEBI" id="CHEBI:60377"/>
    </reaction>
    <physiologicalReaction direction="left-to-right" evidence="1">
        <dbReference type="Rhea" id="RHEA:72676"/>
    </physiologicalReaction>
</comment>
<feature type="domain" description="Metallo-beta-lactamase" evidence="4">
    <location>
        <begin position="20"/>
        <end position="220"/>
    </location>
</feature>
<dbReference type="EMBL" id="BORW01000007">
    <property type="protein sequence ID" value="GIO67158.1"/>
    <property type="molecule type" value="Genomic_DNA"/>
</dbReference>
<dbReference type="SMART" id="SM00849">
    <property type="entry name" value="Lactamase_B"/>
    <property type="match status" value="1"/>
</dbReference>
<dbReference type="Gene3D" id="3.60.15.10">
    <property type="entry name" value="Ribonuclease Z/Hydroxyacylglutathione hydrolase-like"/>
    <property type="match status" value="1"/>
</dbReference>
<evidence type="ECO:0000313" key="6">
    <source>
        <dbReference type="Proteomes" id="UP000680638"/>
    </source>
</evidence>
<proteinExistence type="predicted"/>
<evidence type="ECO:0000313" key="5">
    <source>
        <dbReference type="EMBL" id="GIO67158.1"/>
    </source>
</evidence>
<name>A0ABQ4LW40_9BACL</name>
<dbReference type="SUPFAM" id="SSF56281">
    <property type="entry name" value="Metallo-hydrolase/oxidoreductase"/>
    <property type="match status" value="1"/>
</dbReference>
<comment type="function">
    <text evidence="2">Counteracts the endogenous Pycsar antiviral defense system. Phosphodiesterase that enables metal-dependent hydrolysis of host cyclic nucleotide Pycsar defense signals such as cCMP and cUMP.</text>
</comment>
<protein>
    <submittedName>
        <fullName evidence="5">Zn-dependent hydrolase</fullName>
    </submittedName>
</protein>
<keyword evidence="6" id="KW-1185">Reference proteome</keyword>
<sequence length="285" mass="32263">MLNQIGDSIHYLPNQNDKERPTLGLVCGDQYSLVIDSGNSVQHARDFLHEIEKLKVPPVKYLAITHAHWDHVLGMNEFEAAAIIVNARTNEIIQDWRSLSFDDHSLQEYADAKKMTSQCVETIISEIPERDTFQLTSPDIIFEGSLRLDLGNKVCVLETIRSTHTDDSTIVYIPDEKVLFLGDSAYGTTENSLYHFKQSLLLPMIEDIRKYDATHFLLGHESICDAAEMDLYWKELISASKAVTSASLEGAIAAFEADHDRKPNENELFFLKAFVNDQILKSQSE</sequence>
<evidence type="ECO:0000259" key="4">
    <source>
        <dbReference type="SMART" id="SM00849"/>
    </source>
</evidence>
<dbReference type="PANTHER" id="PTHR42951:SF4">
    <property type="entry name" value="ACYL-COENZYME A THIOESTERASE MBLAC2"/>
    <property type="match status" value="1"/>
</dbReference>
<evidence type="ECO:0000256" key="1">
    <source>
        <dbReference type="ARBA" id="ARBA00034221"/>
    </source>
</evidence>
<accession>A0ABQ4LW40</accession>
<dbReference type="InterPro" id="IPR036866">
    <property type="entry name" value="RibonucZ/Hydroxyglut_hydro"/>
</dbReference>
<evidence type="ECO:0000256" key="3">
    <source>
        <dbReference type="ARBA" id="ARBA00048505"/>
    </source>
</evidence>
<gene>
    <name evidence="5" type="ORF">J21TS3_19790</name>
</gene>
<comment type="catalytic activity">
    <reaction evidence="3">
        <text>3',5'-cyclic UMP + H2O = UMP + H(+)</text>
        <dbReference type="Rhea" id="RHEA:70575"/>
        <dbReference type="ChEBI" id="CHEBI:15377"/>
        <dbReference type="ChEBI" id="CHEBI:15378"/>
        <dbReference type="ChEBI" id="CHEBI:57865"/>
        <dbReference type="ChEBI" id="CHEBI:184387"/>
    </reaction>
    <physiologicalReaction direction="left-to-right" evidence="3">
        <dbReference type="Rhea" id="RHEA:70576"/>
    </physiologicalReaction>
</comment>
<dbReference type="RefSeq" id="WP_212949292.1">
    <property type="nucleotide sequence ID" value="NZ_BORW01000007.1"/>
</dbReference>
<keyword evidence="5" id="KW-0378">Hydrolase</keyword>
<dbReference type="PANTHER" id="PTHR42951">
    <property type="entry name" value="METALLO-BETA-LACTAMASE DOMAIN-CONTAINING"/>
    <property type="match status" value="1"/>
</dbReference>
<evidence type="ECO:0000256" key="2">
    <source>
        <dbReference type="ARBA" id="ARBA00034301"/>
    </source>
</evidence>
<dbReference type="Pfam" id="PF00753">
    <property type="entry name" value="Lactamase_B"/>
    <property type="match status" value="1"/>
</dbReference>
<organism evidence="5 6">
    <name type="scientific">Paenibacillus cookii</name>
    <dbReference type="NCBI Taxonomy" id="157839"/>
    <lineage>
        <taxon>Bacteria</taxon>
        <taxon>Bacillati</taxon>
        <taxon>Bacillota</taxon>
        <taxon>Bacilli</taxon>
        <taxon>Bacillales</taxon>
        <taxon>Paenibacillaceae</taxon>
        <taxon>Paenibacillus</taxon>
    </lineage>
</organism>
<dbReference type="Proteomes" id="UP000680638">
    <property type="component" value="Unassembled WGS sequence"/>
</dbReference>
<dbReference type="InterPro" id="IPR050855">
    <property type="entry name" value="NDM-1-like"/>
</dbReference>
<comment type="caution">
    <text evidence="5">The sequence shown here is derived from an EMBL/GenBank/DDBJ whole genome shotgun (WGS) entry which is preliminary data.</text>
</comment>
<dbReference type="GO" id="GO:0016787">
    <property type="term" value="F:hydrolase activity"/>
    <property type="evidence" value="ECO:0007669"/>
    <property type="project" value="UniProtKB-KW"/>
</dbReference>
<dbReference type="InterPro" id="IPR001279">
    <property type="entry name" value="Metallo-B-lactamas"/>
</dbReference>
<reference evidence="5 6" key="1">
    <citation type="submission" date="2021-03" db="EMBL/GenBank/DDBJ databases">
        <title>Antimicrobial resistance genes in bacteria isolated from Japanese honey, and their potential for conferring macrolide and lincosamide resistance in the American foulbrood pathogen Paenibacillus larvae.</title>
        <authorList>
            <person name="Okamoto M."/>
            <person name="Kumagai M."/>
            <person name="Kanamori H."/>
            <person name="Takamatsu D."/>
        </authorList>
    </citation>
    <scope>NUCLEOTIDE SEQUENCE [LARGE SCALE GENOMIC DNA]</scope>
    <source>
        <strain evidence="5 6">J21TS3</strain>
    </source>
</reference>